<evidence type="ECO:0000313" key="2">
    <source>
        <dbReference type="EMBL" id="GBP15687.1"/>
    </source>
</evidence>
<name>A0A4C1TNY6_EUMVA</name>
<dbReference type="Proteomes" id="UP000299102">
    <property type="component" value="Unassembled WGS sequence"/>
</dbReference>
<gene>
    <name evidence="2" type="ORF">EVAR_5376_1</name>
</gene>
<sequence>MTNTNQTFDHAGPTSRYPTAKVAASESQSGRRIRRFREHIRTHDFVRFRLKSKESFETSQITFRDESPLADEERSSRPLAAAIDKKTCRQ</sequence>
<feature type="region of interest" description="Disordered" evidence="1">
    <location>
        <begin position="1"/>
        <end position="35"/>
    </location>
</feature>
<organism evidence="2 3">
    <name type="scientific">Eumeta variegata</name>
    <name type="common">Bagworm moth</name>
    <name type="synonym">Eumeta japonica</name>
    <dbReference type="NCBI Taxonomy" id="151549"/>
    <lineage>
        <taxon>Eukaryota</taxon>
        <taxon>Metazoa</taxon>
        <taxon>Ecdysozoa</taxon>
        <taxon>Arthropoda</taxon>
        <taxon>Hexapoda</taxon>
        <taxon>Insecta</taxon>
        <taxon>Pterygota</taxon>
        <taxon>Neoptera</taxon>
        <taxon>Endopterygota</taxon>
        <taxon>Lepidoptera</taxon>
        <taxon>Glossata</taxon>
        <taxon>Ditrysia</taxon>
        <taxon>Tineoidea</taxon>
        <taxon>Psychidae</taxon>
        <taxon>Oiketicinae</taxon>
        <taxon>Eumeta</taxon>
    </lineage>
</organism>
<accession>A0A4C1TNY6</accession>
<keyword evidence="3" id="KW-1185">Reference proteome</keyword>
<feature type="region of interest" description="Disordered" evidence="1">
    <location>
        <begin position="57"/>
        <end position="90"/>
    </location>
</feature>
<reference evidence="2 3" key="1">
    <citation type="journal article" date="2019" name="Commun. Biol.">
        <title>The bagworm genome reveals a unique fibroin gene that provides high tensile strength.</title>
        <authorList>
            <person name="Kono N."/>
            <person name="Nakamura H."/>
            <person name="Ohtoshi R."/>
            <person name="Tomita M."/>
            <person name="Numata K."/>
            <person name="Arakawa K."/>
        </authorList>
    </citation>
    <scope>NUCLEOTIDE SEQUENCE [LARGE SCALE GENOMIC DNA]</scope>
</reference>
<comment type="caution">
    <text evidence="2">The sequence shown here is derived from an EMBL/GenBank/DDBJ whole genome shotgun (WGS) entry which is preliminary data.</text>
</comment>
<protein>
    <submittedName>
        <fullName evidence="2">Uncharacterized protein</fullName>
    </submittedName>
</protein>
<dbReference type="AlphaFoldDB" id="A0A4C1TNY6"/>
<evidence type="ECO:0000313" key="3">
    <source>
        <dbReference type="Proteomes" id="UP000299102"/>
    </source>
</evidence>
<evidence type="ECO:0000256" key="1">
    <source>
        <dbReference type="SAM" id="MobiDB-lite"/>
    </source>
</evidence>
<feature type="compositionally biased region" description="Basic and acidic residues" evidence="1">
    <location>
        <begin position="63"/>
        <end position="76"/>
    </location>
</feature>
<proteinExistence type="predicted"/>
<dbReference type="EMBL" id="BGZK01000073">
    <property type="protein sequence ID" value="GBP15687.1"/>
    <property type="molecule type" value="Genomic_DNA"/>
</dbReference>